<evidence type="ECO:0000256" key="4">
    <source>
        <dbReference type="ARBA" id="ARBA00023180"/>
    </source>
</evidence>
<organism evidence="7 8">
    <name type="scientific">Papaver atlanticum</name>
    <dbReference type="NCBI Taxonomy" id="357466"/>
    <lineage>
        <taxon>Eukaryota</taxon>
        <taxon>Viridiplantae</taxon>
        <taxon>Streptophyta</taxon>
        <taxon>Embryophyta</taxon>
        <taxon>Tracheophyta</taxon>
        <taxon>Spermatophyta</taxon>
        <taxon>Magnoliopsida</taxon>
        <taxon>Ranunculales</taxon>
        <taxon>Papaveraceae</taxon>
        <taxon>Papaveroideae</taxon>
        <taxon>Papaver</taxon>
    </lineage>
</organism>
<keyword evidence="5" id="KW-0472">Membrane</keyword>
<dbReference type="GO" id="GO:0000139">
    <property type="term" value="C:Golgi membrane"/>
    <property type="evidence" value="ECO:0007669"/>
    <property type="project" value="UniProtKB-SubCell"/>
</dbReference>
<dbReference type="PANTHER" id="PTHR20961">
    <property type="entry name" value="GLYCOSYLTRANSFERASE"/>
    <property type="match status" value="1"/>
</dbReference>
<keyword evidence="5" id="KW-1133">Transmembrane helix</keyword>
<keyword evidence="5" id="KW-0812">Transmembrane</keyword>
<dbReference type="Proteomes" id="UP001202328">
    <property type="component" value="Unassembled WGS sequence"/>
</dbReference>
<comment type="caution">
    <text evidence="7">The sequence shown here is derived from an EMBL/GenBank/DDBJ whole genome shotgun (WGS) entry which is preliminary data.</text>
</comment>
<evidence type="ECO:0000313" key="8">
    <source>
        <dbReference type="Proteomes" id="UP001202328"/>
    </source>
</evidence>
<dbReference type="Pfam" id="PF04577">
    <property type="entry name" value="Glyco_transf_61"/>
    <property type="match status" value="1"/>
</dbReference>
<keyword evidence="4" id="KW-0325">Glycoprotein</keyword>
<accession>A0AAD4X5C2</accession>
<evidence type="ECO:0000256" key="1">
    <source>
        <dbReference type="ARBA" id="ARBA00004323"/>
    </source>
</evidence>
<gene>
    <name evidence="7" type="ORF">MKW98_014474</name>
</gene>
<evidence type="ECO:0000313" key="7">
    <source>
        <dbReference type="EMBL" id="KAI3848940.1"/>
    </source>
</evidence>
<dbReference type="EMBL" id="JAJJMB010016180">
    <property type="protein sequence ID" value="KAI3848940.1"/>
    <property type="molecule type" value="Genomic_DNA"/>
</dbReference>
<evidence type="ECO:0000259" key="6">
    <source>
        <dbReference type="Pfam" id="PF04577"/>
    </source>
</evidence>
<dbReference type="InterPro" id="IPR049625">
    <property type="entry name" value="Glyco_transf_61_cat"/>
</dbReference>
<evidence type="ECO:0000256" key="3">
    <source>
        <dbReference type="ARBA" id="ARBA00022679"/>
    </source>
</evidence>
<keyword evidence="2" id="KW-0328">Glycosyltransferase</keyword>
<feature type="domain" description="Glycosyltransferase 61 catalytic" evidence="6">
    <location>
        <begin position="196"/>
        <end position="386"/>
    </location>
</feature>
<evidence type="ECO:0000256" key="2">
    <source>
        <dbReference type="ARBA" id="ARBA00022676"/>
    </source>
</evidence>
<dbReference type="AlphaFoldDB" id="A0AAD4X5C2"/>
<name>A0AAD4X5C2_9MAGN</name>
<keyword evidence="3" id="KW-0808">Transferase</keyword>
<reference evidence="7" key="1">
    <citation type="submission" date="2022-04" db="EMBL/GenBank/DDBJ databases">
        <title>A functionally conserved STORR gene fusion in Papaver species that diverged 16.8 million years ago.</title>
        <authorList>
            <person name="Catania T."/>
        </authorList>
    </citation>
    <scope>NUCLEOTIDE SEQUENCE</scope>
    <source>
        <strain evidence="7">S-188037</strain>
    </source>
</reference>
<proteinExistence type="predicted"/>
<comment type="subcellular location">
    <subcellularLocation>
        <location evidence="1">Golgi apparatus membrane</location>
        <topology evidence="1">Single-pass type II membrane protein</topology>
    </subcellularLocation>
</comment>
<dbReference type="GO" id="GO:0016763">
    <property type="term" value="F:pentosyltransferase activity"/>
    <property type="evidence" value="ECO:0007669"/>
    <property type="project" value="UniProtKB-ARBA"/>
</dbReference>
<feature type="transmembrane region" description="Helical" evidence="5">
    <location>
        <begin position="21"/>
        <end position="39"/>
    </location>
</feature>
<dbReference type="InterPro" id="IPR007657">
    <property type="entry name" value="Glycosyltransferase_61"/>
</dbReference>
<dbReference type="PANTHER" id="PTHR20961:SF5">
    <property type="entry name" value="GLYCOSYLTRANSFERASE-RELATED"/>
    <property type="match status" value="1"/>
</dbReference>
<evidence type="ECO:0000256" key="5">
    <source>
        <dbReference type="SAM" id="Phobius"/>
    </source>
</evidence>
<keyword evidence="8" id="KW-1185">Reference proteome</keyword>
<protein>
    <recommendedName>
        <fullName evidence="6">Glycosyltransferase 61 catalytic domain-containing protein</fullName>
    </recommendedName>
</protein>
<sequence>MEYNKILARSFSQHEQKKIGYCAIGVCLAIAVLTSFTVISKPSYLTTSLPILNYNAGLRMLSIDEDTSSNSLQRLSVDVVTVTDNRMIQEIKLTPVCDVLDPRFDICEIDGHIRIQGKSSSVLYSTLSAEGISSTRNESWRIKPYARKSDNSAMKLVNEILVKPLLKNDLSHPNCTTYHNVSAMIFSAGGYAGNHFHAYTDVLVPLFLTSHHFNQQVQFLVTDFNPYWISKYKPILSHLSKFPIVDIDKENDVHCYPKVIVGLKFHKDLTIDPLKSPKHHYSMTNFTQFLRESYSLKRSSPVKLRGGKKLPRLLIVSRKRTRKFINEGAIAKMATSLGYEVIVEEPGVTKDATRFAQMVNSCDVMMGVHGAGLTNLVLLPPNAVFIQVIPWGGLEWVCRVSFEEPAKDMKLKYLEYKITENESSLIQQYPLDHAVFKDPVSIKKQGWHALRFVYLDNQDVKINVERFRPTLLKALELLHM</sequence>